<dbReference type="InterPro" id="IPR003280">
    <property type="entry name" value="2pore_dom_K_chnl"/>
</dbReference>
<evidence type="ECO:0000313" key="11">
    <source>
        <dbReference type="EMBL" id="KAL3810881.1"/>
    </source>
</evidence>
<comment type="subcellular location">
    <subcellularLocation>
        <location evidence="1">Membrane</location>
        <topology evidence="1">Multi-pass membrane protein</topology>
    </subcellularLocation>
</comment>
<evidence type="ECO:0000259" key="10">
    <source>
        <dbReference type="Pfam" id="PF07885"/>
    </source>
</evidence>
<proteinExistence type="predicted"/>
<evidence type="ECO:0000256" key="5">
    <source>
        <dbReference type="ARBA" id="ARBA00023065"/>
    </source>
</evidence>
<evidence type="ECO:0000256" key="6">
    <source>
        <dbReference type="ARBA" id="ARBA00023136"/>
    </source>
</evidence>
<sequence>MMRTTSRTAAAASRSTDDRGGGSAEDDDDELEGLRTVLDSEYDRAIVDQEISWRARYGATRLSFLASLLLMLLYLWLGCMFYHSEADWSVPDALFFAVYTVTTVGYGGPRPLPDTASFHAFTSLYVLAGISLMTVLAAHTWQLVTLEATRIRSSPWSGGGCGGGRGEKRRGGRLVDEGASSSLREEERMESTTENFGEIDRYRRQFMNELEDLVRERPVLDATLAKIKECRMYLRSTKSGRVLSVALPFLGMIFLGAGVVGTIEGWSPLASIYWSIVTLTTVGYGDYVPTKRSSVWFCTLFFIPSSLFFLSFLLTHVAKSYIRLHAIHVARLERWMRRDNERRRAGVGQTEKARIRADGANAIRAGADPSSGDVSMGSMSPEGASPRAEDVERGFKTVFSYNEDESSTKSSGLFGDQASAIDDDYHNNHNPLSSEDSAGLRYRESVIRTKESAPTSRSNRAVTFAEAHQSLCRDSRQALGGGKSSGQEDSAKPSLDVRLRVQSRLARIIADEVAGYQTGVVIKGFTVSLTIGSLRDTADKWKLPPRAWKAFRASAFRSLLFVGERELIADGGDALQRLNVVEFHQIFSPLLAAFGDGPTMEAWLVATDVLADVELRGGTKHGQAKPVFSGTFT</sequence>
<keyword evidence="12" id="KW-1185">Reference proteome</keyword>
<feature type="transmembrane region" description="Helical" evidence="9">
    <location>
        <begin position="124"/>
        <end position="144"/>
    </location>
</feature>
<gene>
    <name evidence="11" type="ORF">ACHAXA_003403</name>
</gene>
<feature type="transmembrane region" description="Helical" evidence="9">
    <location>
        <begin position="242"/>
        <end position="263"/>
    </location>
</feature>
<dbReference type="PANTHER" id="PTHR11003:SF291">
    <property type="entry name" value="IP11374P"/>
    <property type="match status" value="1"/>
</dbReference>
<evidence type="ECO:0000256" key="2">
    <source>
        <dbReference type="ARBA" id="ARBA00022448"/>
    </source>
</evidence>
<dbReference type="GO" id="GO:0016020">
    <property type="term" value="C:membrane"/>
    <property type="evidence" value="ECO:0007669"/>
    <property type="project" value="UniProtKB-SubCell"/>
</dbReference>
<dbReference type="GO" id="GO:0034220">
    <property type="term" value="P:monoatomic ion transmembrane transport"/>
    <property type="evidence" value="ECO:0007669"/>
    <property type="project" value="UniProtKB-KW"/>
</dbReference>
<feature type="transmembrane region" description="Helical" evidence="9">
    <location>
        <begin position="269"/>
        <end position="288"/>
    </location>
</feature>
<dbReference type="Gene3D" id="1.10.287.70">
    <property type="match status" value="2"/>
</dbReference>
<evidence type="ECO:0000256" key="3">
    <source>
        <dbReference type="ARBA" id="ARBA00022692"/>
    </source>
</evidence>
<evidence type="ECO:0000256" key="9">
    <source>
        <dbReference type="SAM" id="Phobius"/>
    </source>
</evidence>
<feature type="domain" description="Potassium channel" evidence="10">
    <location>
        <begin position="251"/>
        <end position="319"/>
    </location>
</feature>
<evidence type="ECO:0000313" key="12">
    <source>
        <dbReference type="Proteomes" id="UP001530377"/>
    </source>
</evidence>
<keyword evidence="3 9" id="KW-0812">Transmembrane</keyword>
<keyword evidence="2" id="KW-0813">Transport</keyword>
<dbReference type="Pfam" id="PF07885">
    <property type="entry name" value="Ion_trans_2"/>
    <property type="match status" value="2"/>
</dbReference>
<protein>
    <recommendedName>
        <fullName evidence="10">Potassium channel domain-containing protein</fullName>
    </recommendedName>
</protein>
<feature type="region of interest" description="Disordered" evidence="8">
    <location>
        <begin position="157"/>
        <end position="190"/>
    </location>
</feature>
<evidence type="ECO:0000256" key="8">
    <source>
        <dbReference type="SAM" id="MobiDB-lite"/>
    </source>
</evidence>
<keyword evidence="5" id="KW-0406">Ion transport</keyword>
<keyword evidence="4 9" id="KW-1133">Transmembrane helix</keyword>
<accession>A0ABD3RK30</accession>
<dbReference type="InterPro" id="IPR013099">
    <property type="entry name" value="K_chnl_dom"/>
</dbReference>
<evidence type="ECO:0000256" key="4">
    <source>
        <dbReference type="ARBA" id="ARBA00022989"/>
    </source>
</evidence>
<dbReference type="AlphaFoldDB" id="A0ABD3RK30"/>
<comment type="caution">
    <text evidence="11">The sequence shown here is derived from an EMBL/GenBank/DDBJ whole genome shotgun (WGS) entry which is preliminary data.</text>
</comment>
<name>A0ABD3RK30_9STRA</name>
<feature type="region of interest" description="Disordered" evidence="8">
    <location>
        <begin position="363"/>
        <end position="390"/>
    </location>
</feature>
<feature type="region of interest" description="Disordered" evidence="8">
    <location>
        <begin position="1"/>
        <end position="30"/>
    </location>
</feature>
<dbReference type="Proteomes" id="UP001530377">
    <property type="component" value="Unassembled WGS sequence"/>
</dbReference>
<organism evidence="11 12">
    <name type="scientific">Cyclostephanos tholiformis</name>
    <dbReference type="NCBI Taxonomy" id="382380"/>
    <lineage>
        <taxon>Eukaryota</taxon>
        <taxon>Sar</taxon>
        <taxon>Stramenopiles</taxon>
        <taxon>Ochrophyta</taxon>
        <taxon>Bacillariophyta</taxon>
        <taxon>Coscinodiscophyceae</taxon>
        <taxon>Thalassiosirophycidae</taxon>
        <taxon>Stephanodiscales</taxon>
        <taxon>Stephanodiscaceae</taxon>
        <taxon>Cyclostephanos</taxon>
    </lineage>
</organism>
<feature type="transmembrane region" description="Helical" evidence="9">
    <location>
        <begin position="295"/>
        <end position="314"/>
    </location>
</feature>
<feature type="domain" description="Potassium channel" evidence="10">
    <location>
        <begin position="70"/>
        <end position="140"/>
    </location>
</feature>
<dbReference type="SUPFAM" id="SSF81324">
    <property type="entry name" value="Voltage-gated potassium channels"/>
    <property type="match status" value="2"/>
</dbReference>
<keyword evidence="6 9" id="KW-0472">Membrane</keyword>
<feature type="compositionally biased region" description="Low complexity" evidence="8">
    <location>
        <begin position="1"/>
        <end position="14"/>
    </location>
</feature>
<evidence type="ECO:0000256" key="1">
    <source>
        <dbReference type="ARBA" id="ARBA00004141"/>
    </source>
</evidence>
<dbReference type="PANTHER" id="PTHR11003">
    <property type="entry name" value="POTASSIUM CHANNEL, SUBFAMILY K"/>
    <property type="match status" value="1"/>
</dbReference>
<evidence type="ECO:0000256" key="7">
    <source>
        <dbReference type="ARBA" id="ARBA00023303"/>
    </source>
</evidence>
<dbReference type="EMBL" id="JALLPB020000295">
    <property type="protein sequence ID" value="KAL3810881.1"/>
    <property type="molecule type" value="Genomic_DNA"/>
</dbReference>
<keyword evidence="7" id="KW-0407">Ion channel</keyword>
<reference evidence="11 12" key="1">
    <citation type="submission" date="2024-10" db="EMBL/GenBank/DDBJ databases">
        <title>Updated reference genomes for cyclostephanoid diatoms.</title>
        <authorList>
            <person name="Roberts W.R."/>
            <person name="Alverson A.J."/>
        </authorList>
    </citation>
    <scope>NUCLEOTIDE SEQUENCE [LARGE SCALE GENOMIC DNA]</scope>
    <source>
        <strain evidence="11 12">AJA228-03</strain>
    </source>
</reference>
<feature type="transmembrane region" description="Helical" evidence="9">
    <location>
        <begin position="62"/>
        <end position="83"/>
    </location>
</feature>